<dbReference type="EMBL" id="LR798288">
    <property type="protein sequence ID" value="CAB5220922.1"/>
    <property type="molecule type" value="Genomic_DNA"/>
</dbReference>
<evidence type="ECO:0000256" key="1">
    <source>
        <dbReference type="SAM" id="Coils"/>
    </source>
</evidence>
<proteinExistence type="predicted"/>
<feature type="coiled-coil region" evidence="1">
    <location>
        <begin position="28"/>
        <end position="55"/>
    </location>
</feature>
<sequence>MVINRRKTMSNFLVWFKEFFFGIESKVEAKVEEEVKKIEEEVKTVKKKVKEKLDVNKDGKVTIKDGEEVVKKVIRKKKA</sequence>
<protein>
    <submittedName>
        <fullName evidence="2">Uncharacterized protein</fullName>
    </submittedName>
</protein>
<accession>A0A6J7WW56</accession>
<name>A0A6J7WW56_9CAUD</name>
<reference evidence="2" key="1">
    <citation type="submission" date="2020-05" db="EMBL/GenBank/DDBJ databases">
        <authorList>
            <person name="Chiriac C."/>
            <person name="Salcher M."/>
            <person name="Ghai R."/>
            <person name="Kavagutti S V."/>
        </authorList>
    </citation>
    <scope>NUCLEOTIDE SEQUENCE</scope>
</reference>
<gene>
    <name evidence="2" type="ORF">UFOVP247_57</name>
</gene>
<organism evidence="2">
    <name type="scientific">uncultured Caudovirales phage</name>
    <dbReference type="NCBI Taxonomy" id="2100421"/>
    <lineage>
        <taxon>Viruses</taxon>
        <taxon>Duplodnaviria</taxon>
        <taxon>Heunggongvirae</taxon>
        <taxon>Uroviricota</taxon>
        <taxon>Caudoviricetes</taxon>
        <taxon>Peduoviridae</taxon>
        <taxon>Maltschvirus</taxon>
        <taxon>Maltschvirus maltsch</taxon>
    </lineage>
</organism>
<keyword evidence="1" id="KW-0175">Coiled coil</keyword>
<evidence type="ECO:0000313" key="2">
    <source>
        <dbReference type="EMBL" id="CAB5220922.1"/>
    </source>
</evidence>